<feature type="domain" description="SbsA Ig-like" evidence="3">
    <location>
        <begin position="417"/>
        <end position="516"/>
    </location>
</feature>
<name>A0AAP2RE09_9EURY</name>
<dbReference type="InterPro" id="IPR032812">
    <property type="entry name" value="SbsA_Ig"/>
</dbReference>
<dbReference type="EMBL" id="PGCK01000003">
    <property type="protein sequence ID" value="MCD1294310.1"/>
    <property type="molecule type" value="Genomic_DNA"/>
</dbReference>
<reference evidence="4 5" key="1">
    <citation type="submission" date="2017-11" db="EMBL/GenBank/DDBJ databases">
        <title>Isolation and Characterization of Family Methanocellaceae Species from Potential Methane Hydrate Area Offshore Southwestern Taiwan.</title>
        <authorList>
            <person name="Zhang W.-L."/>
            <person name="Chen W.-C."/>
            <person name="Lai M.-C."/>
            <person name="Chen S.-C."/>
        </authorList>
    </citation>
    <scope>NUCLEOTIDE SEQUENCE [LARGE SCALE GENOMIC DNA]</scope>
    <source>
        <strain evidence="4 5">CWC-04</strain>
    </source>
</reference>
<dbReference type="Pfam" id="PF13205">
    <property type="entry name" value="Big_5"/>
    <property type="match status" value="1"/>
</dbReference>
<evidence type="ECO:0000313" key="5">
    <source>
        <dbReference type="Proteomes" id="UP001320159"/>
    </source>
</evidence>
<dbReference type="PANTHER" id="PTHR47197:SF3">
    <property type="entry name" value="DIHYDRO-HEME D1 DEHYDROGENASE"/>
    <property type="match status" value="1"/>
</dbReference>
<gene>
    <name evidence="4" type="ORF">CUJ83_04770</name>
</gene>
<feature type="transmembrane region" description="Helical" evidence="2">
    <location>
        <begin position="602"/>
        <end position="623"/>
    </location>
</feature>
<accession>A0AAP2RE09</accession>
<keyword evidence="2" id="KW-0812">Transmembrane</keyword>
<dbReference type="AlphaFoldDB" id="A0AAP2RE09"/>
<dbReference type="PANTHER" id="PTHR47197">
    <property type="entry name" value="PROTEIN NIRF"/>
    <property type="match status" value="1"/>
</dbReference>
<dbReference type="InterPro" id="IPR015943">
    <property type="entry name" value="WD40/YVTN_repeat-like_dom_sf"/>
</dbReference>
<feature type="transmembrane region" description="Helical" evidence="2">
    <location>
        <begin position="20"/>
        <end position="39"/>
    </location>
</feature>
<dbReference type="Proteomes" id="UP001320159">
    <property type="component" value="Unassembled WGS sequence"/>
</dbReference>
<organism evidence="4 5">
    <name type="scientific">Methanooceanicella nereidis</name>
    <dbReference type="NCBI Taxonomy" id="2052831"/>
    <lineage>
        <taxon>Archaea</taxon>
        <taxon>Methanobacteriati</taxon>
        <taxon>Methanobacteriota</taxon>
        <taxon>Stenosarchaea group</taxon>
        <taxon>Methanomicrobia</taxon>
        <taxon>Methanocellales</taxon>
        <taxon>Methanocellaceae</taxon>
        <taxon>Methanooceanicella</taxon>
    </lineage>
</organism>
<evidence type="ECO:0000313" key="4">
    <source>
        <dbReference type="EMBL" id="MCD1294310.1"/>
    </source>
</evidence>
<keyword evidence="1" id="KW-0732">Signal</keyword>
<proteinExistence type="predicted"/>
<evidence type="ECO:0000256" key="1">
    <source>
        <dbReference type="ARBA" id="ARBA00022729"/>
    </source>
</evidence>
<keyword evidence="2" id="KW-0472">Membrane</keyword>
<evidence type="ECO:0000259" key="3">
    <source>
        <dbReference type="Pfam" id="PF13205"/>
    </source>
</evidence>
<dbReference type="Gene3D" id="2.60.40.1220">
    <property type="match status" value="1"/>
</dbReference>
<dbReference type="InterPro" id="IPR051200">
    <property type="entry name" value="Host-pathogen_enzymatic-act"/>
</dbReference>
<comment type="caution">
    <text evidence="4">The sequence shown here is derived from an EMBL/GenBank/DDBJ whole genome shotgun (WGS) entry which is preliminary data.</text>
</comment>
<dbReference type="SUPFAM" id="SSF50969">
    <property type="entry name" value="YVTN repeat-like/Quinoprotein amine dehydrogenase"/>
    <property type="match status" value="1"/>
</dbReference>
<protein>
    <recommendedName>
        <fullName evidence="3">SbsA Ig-like domain-containing protein</fullName>
    </recommendedName>
</protein>
<evidence type="ECO:0000256" key="2">
    <source>
        <dbReference type="SAM" id="Phobius"/>
    </source>
</evidence>
<dbReference type="Gene3D" id="2.130.10.10">
    <property type="entry name" value="YVTN repeat-like/Quinoprotein amine dehydrogenase"/>
    <property type="match status" value="2"/>
</dbReference>
<dbReference type="InterPro" id="IPR014755">
    <property type="entry name" value="Cu-Rt/internalin_Ig-like"/>
</dbReference>
<keyword evidence="5" id="KW-1185">Reference proteome</keyword>
<keyword evidence="2" id="KW-1133">Transmembrane helix</keyword>
<sequence>MLKSVKNIIFLYGKLYFGNWIAYHITLVGWGYYMVGKNLRVTLSSSVSRNLVLAVRCLFSMMIIASLFSASFIGSVSAQAISVSDTDINIQGSVTPAGSMNGMSVSGVTISNSSKPFAYVSGYYDHNIYVIDYITGTVIDTISVGSDTFCIAFHPSGEFAYVTTDRNILVIRTSDHSIVKDIPTSYQGRMIAFNPGGEYAYVTSYFFTGDYSDIISTSDHSIAARTDIKLYSSGVAFHPSGEYAYITDWNNDSVYIIQTSDHSTIGCIPGMSDPYNVAFSKTGNVAYVTNYNIGMVSVIDTSTSSVIHNITIPGCNGTNGLAVDPSGNFIYVTDKSMGYGLWVIDTSDYSIAKNLTVCQSPRNLAIDPSGKVAYVPSSMNSSMFVIDTSSHSVVDSVYLGSGGSWHVAFNPAGDYYPPEISSTYPSKGAANVGITSVIKATFNEPIDTSIINGSTLTVVDDNGSVVTGNVTCSGADVIFTPTKHLNYTTTYTATITGVKDLLGFEFEGKYSWSFSTGQYYPHVSVKCPPSSGISYIFENGELVDTLTNSTASPTPSPVPTPAPTAQPTIEATATPVPTMIPSSTPVATPPVQPSDIDNDGGIWMWILLFGVAISAISAYFLLFRKK</sequence>
<dbReference type="InterPro" id="IPR011044">
    <property type="entry name" value="Quino_amine_DH_bsu"/>
</dbReference>
<feature type="transmembrane region" description="Helical" evidence="2">
    <location>
        <begin position="51"/>
        <end position="73"/>
    </location>
</feature>